<dbReference type="EMBL" id="CP086719">
    <property type="protein sequence ID" value="WOO84521.1"/>
    <property type="molecule type" value="Genomic_DNA"/>
</dbReference>
<gene>
    <name evidence="2" type="ORF">LOC62_06G008038</name>
</gene>
<keyword evidence="3" id="KW-1185">Reference proteome</keyword>
<name>A0AAF1BKD6_9TREE</name>
<evidence type="ECO:0000313" key="2">
    <source>
        <dbReference type="EMBL" id="WOO84521.1"/>
    </source>
</evidence>
<feature type="region of interest" description="Disordered" evidence="1">
    <location>
        <begin position="1"/>
        <end position="30"/>
    </location>
</feature>
<proteinExistence type="predicted"/>
<sequence length="169" mass="18289">MPPAQPCRQTADPRHAARRPPSHGFCEPFGAPAHVLRQAPTTQWYQPPAHHLPLPPPQHPAYHRLTVQPVLPPSPPHSAGRRTTPIPPAFLAPPIPVCVVNNPTILLNRQRLALPVVLAANGGMAVAREYGTLELKPGPDQPPMMWVIALCAPEATKDILGGDIGFRVH</sequence>
<dbReference type="Proteomes" id="UP000827549">
    <property type="component" value="Chromosome 6"/>
</dbReference>
<evidence type="ECO:0000256" key="1">
    <source>
        <dbReference type="SAM" id="MobiDB-lite"/>
    </source>
</evidence>
<evidence type="ECO:0000313" key="3">
    <source>
        <dbReference type="Proteomes" id="UP000827549"/>
    </source>
</evidence>
<accession>A0AAF1BKD6</accession>
<dbReference type="GeneID" id="87811208"/>
<dbReference type="AlphaFoldDB" id="A0AAF1BKD6"/>
<protein>
    <submittedName>
        <fullName evidence="2">Uncharacterized protein</fullName>
    </submittedName>
</protein>
<reference evidence="2" key="1">
    <citation type="submission" date="2023-10" db="EMBL/GenBank/DDBJ databases">
        <authorList>
            <person name="Noh H."/>
        </authorList>
    </citation>
    <scope>NUCLEOTIDE SEQUENCE</scope>
    <source>
        <strain evidence="2">DUCC4014</strain>
    </source>
</reference>
<dbReference type="RefSeq" id="XP_062630547.1">
    <property type="nucleotide sequence ID" value="XM_062774563.1"/>
</dbReference>
<organism evidence="2 3">
    <name type="scientific">Vanrija pseudolonga</name>
    <dbReference type="NCBI Taxonomy" id="143232"/>
    <lineage>
        <taxon>Eukaryota</taxon>
        <taxon>Fungi</taxon>
        <taxon>Dikarya</taxon>
        <taxon>Basidiomycota</taxon>
        <taxon>Agaricomycotina</taxon>
        <taxon>Tremellomycetes</taxon>
        <taxon>Trichosporonales</taxon>
        <taxon>Trichosporonaceae</taxon>
        <taxon>Vanrija</taxon>
    </lineage>
</organism>